<evidence type="ECO:0000313" key="2">
    <source>
        <dbReference type="EMBL" id="SCV05141.1"/>
    </source>
</evidence>
<dbReference type="EMBL" id="LT598447">
    <property type="protein sequence ID" value="SCV05141.1"/>
    <property type="molecule type" value="Genomic_DNA"/>
</dbReference>
<dbReference type="GO" id="GO:0070126">
    <property type="term" value="P:mitochondrial translational termination"/>
    <property type="evidence" value="ECO:0007669"/>
    <property type="project" value="TreeGrafter"/>
</dbReference>
<dbReference type="InterPro" id="IPR000352">
    <property type="entry name" value="Pep_chain_release_fac_I"/>
</dbReference>
<dbReference type="Gene3D" id="3.30.160.20">
    <property type="match status" value="1"/>
</dbReference>
<evidence type="ECO:0000259" key="1">
    <source>
        <dbReference type="Pfam" id="PF00472"/>
    </source>
</evidence>
<keyword evidence="3" id="KW-1185">Reference proteome</keyword>
<gene>
    <name evidence="2" type="ORF">LANO_0H00958G</name>
</gene>
<dbReference type="SUPFAM" id="SSF110916">
    <property type="entry name" value="Peptidyl-tRNA hydrolase domain-like"/>
    <property type="match status" value="1"/>
</dbReference>
<evidence type="ECO:0000313" key="3">
    <source>
        <dbReference type="Proteomes" id="UP000189911"/>
    </source>
</evidence>
<accession>A0A1G4KKQ6</accession>
<protein>
    <submittedName>
        <fullName evidence="2">LANO_0H00958g1_1</fullName>
    </submittedName>
</protein>
<proteinExistence type="predicted"/>
<dbReference type="PANTHER" id="PTHR11075">
    <property type="entry name" value="PEPTIDE CHAIN RELEASE FACTOR"/>
    <property type="match status" value="1"/>
</dbReference>
<dbReference type="GO" id="GO:0005762">
    <property type="term" value="C:mitochondrial large ribosomal subunit"/>
    <property type="evidence" value="ECO:0007669"/>
    <property type="project" value="TreeGrafter"/>
</dbReference>
<name>A0A1G4KKQ6_9SACH</name>
<sequence length="185" mass="21817">MLVDNLLVKFTLLSSRQHGFPRLSRLLLSTSSWQSPEQWLEKLSVKSLPSKAFSFQFDRSSGPGGQKVNKCNSKCTMTIYGFSKCSWIPQEVRNQLMEKNSRFWAKSKDCIVIQSDQTRSRETNRELCLEKLVNEFRSICWFAKPVSSDDILKWDTVRRKSHEERLKDKKFNSDRKRQRQNTNWS</sequence>
<dbReference type="OrthoDB" id="270639at2759"/>
<dbReference type="GO" id="GO:0004045">
    <property type="term" value="F:peptidyl-tRNA hydrolase activity"/>
    <property type="evidence" value="ECO:0007669"/>
    <property type="project" value="TreeGrafter"/>
</dbReference>
<dbReference type="Pfam" id="PF00472">
    <property type="entry name" value="RF-1"/>
    <property type="match status" value="1"/>
</dbReference>
<dbReference type="InterPro" id="IPR052104">
    <property type="entry name" value="Mito_Release_Factor_mL62"/>
</dbReference>
<dbReference type="Proteomes" id="UP000189911">
    <property type="component" value="Chromosome H"/>
</dbReference>
<feature type="domain" description="Prokaryotic-type class I peptide chain release factors" evidence="1">
    <location>
        <begin position="47"/>
        <end position="144"/>
    </location>
</feature>
<dbReference type="AlphaFoldDB" id="A0A1G4KKQ6"/>
<reference evidence="3" key="1">
    <citation type="submission" date="2016-03" db="EMBL/GenBank/DDBJ databases">
        <authorList>
            <person name="Devillers Hugo."/>
        </authorList>
    </citation>
    <scope>NUCLEOTIDE SEQUENCE [LARGE SCALE GENOMIC DNA]</scope>
</reference>
<dbReference type="GO" id="GO:0016150">
    <property type="term" value="F:translation release factor activity, codon nonspecific"/>
    <property type="evidence" value="ECO:0007669"/>
    <property type="project" value="TreeGrafter"/>
</dbReference>
<organism evidence="2 3">
    <name type="scientific">Lachancea nothofagi CBS 11611</name>
    <dbReference type="NCBI Taxonomy" id="1266666"/>
    <lineage>
        <taxon>Eukaryota</taxon>
        <taxon>Fungi</taxon>
        <taxon>Dikarya</taxon>
        <taxon>Ascomycota</taxon>
        <taxon>Saccharomycotina</taxon>
        <taxon>Saccharomycetes</taxon>
        <taxon>Saccharomycetales</taxon>
        <taxon>Saccharomycetaceae</taxon>
        <taxon>Lachancea</taxon>
    </lineage>
</organism>
<dbReference type="PANTHER" id="PTHR11075:SF54">
    <property type="entry name" value="LARGE RIBOSOMAL SUBUNIT PROTEIN ML62"/>
    <property type="match status" value="1"/>
</dbReference>